<comment type="caution">
    <text evidence="1">The sequence shown here is derived from an EMBL/GenBank/DDBJ whole genome shotgun (WGS) entry which is preliminary data.</text>
</comment>
<name>X1DIZ0_9ZZZZ</name>
<proteinExistence type="predicted"/>
<reference evidence="1" key="1">
    <citation type="journal article" date="2014" name="Front. Microbiol.">
        <title>High frequency of phylogenetically diverse reductive dehalogenase-homologous genes in deep subseafloor sedimentary metagenomes.</title>
        <authorList>
            <person name="Kawai M."/>
            <person name="Futagami T."/>
            <person name="Toyoda A."/>
            <person name="Takaki Y."/>
            <person name="Nishi S."/>
            <person name="Hori S."/>
            <person name="Arai W."/>
            <person name="Tsubouchi T."/>
            <person name="Morono Y."/>
            <person name="Uchiyama I."/>
            <person name="Ito T."/>
            <person name="Fujiyama A."/>
            <person name="Inagaki F."/>
            <person name="Takami H."/>
        </authorList>
    </citation>
    <scope>NUCLEOTIDE SEQUENCE</scope>
    <source>
        <strain evidence="1">Expedition CK06-06</strain>
    </source>
</reference>
<dbReference type="EMBL" id="BARU01004481">
    <property type="protein sequence ID" value="GAH20866.1"/>
    <property type="molecule type" value="Genomic_DNA"/>
</dbReference>
<protein>
    <recommendedName>
        <fullName evidence="2">Zinc-finger domain-containing protein</fullName>
    </recommendedName>
</protein>
<feature type="non-terminal residue" evidence="1">
    <location>
        <position position="1"/>
    </location>
</feature>
<accession>X1DIZ0</accession>
<dbReference type="AlphaFoldDB" id="X1DIZ0"/>
<gene>
    <name evidence="1" type="ORF">S03H2_09001</name>
</gene>
<sequence>RQVLGIEDAQGNWNYNRFREHIKTCPECARFSLILTKDLLDNLERAFK</sequence>
<evidence type="ECO:0000313" key="1">
    <source>
        <dbReference type="EMBL" id="GAH20866.1"/>
    </source>
</evidence>
<evidence type="ECO:0008006" key="2">
    <source>
        <dbReference type="Google" id="ProtNLM"/>
    </source>
</evidence>
<organism evidence="1">
    <name type="scientific">marine sediment metagenome</name>
    <dbReference type="NCBI Taxonomy" id="412755"/>
    <lineage>
        <taxon>unclassified sequences</taxon>
        <taxon>metagenomes</taxon>
        <taxon>ecological metagenomes</taxon>
    </lineage>
</organism>